<keyword evidence="1" id="KW-1133">Transmembrane helix</keyword>
<dbReference type="EMBL" id="GAMD01000151">
    <property type="protein sequence ID" value="JAB01440.1"/>
    <property type="molecule type" value="mRNA"/>
</dbReference>
<feature type="transmembrane region" description="Helical" evidence="1">
    <location>
        <begin position="38"/>
        <end position="58"/>
    </location>
</feature>
<reference evidence="2" key="1">
    <citation type="submission" date="2013-07" db="EMBL/GenBank/DDBJ databases">
        <title>Transcriptome sequencing and developmental regulation of gene expression in Anopheles aquasalis.</title>
        <authorList>
            <consortium name="Brazilian Malaria Network (MCT/CNPq/MS/SCTIE/DECIT/PRONEX 555648/2009-5) and Research Network on Bioactive Molecules from Arthropod Vectors (NAP-MOBIARVE"/>
            <consortium name="University of Sao Paulo)"/>
            <person name="Marinotti O."/>
            <person name="Ribeiro J.M.C."/>
            <person name="Costa-da-Silva A.L."/>
            <person name="Silva M.C.P."/>
            <person name="Lopes A.R."/>
            <person name="Barros M.S."/>
            <person name="Sa-Nunes A."/>
            <person name="Konjin B.B."/>
            <person name="Carvalho E."/>
            <person name="Suesdek L."/>
            <person name="Silva-Neto M.A.C."/>
            <person name="Capurro M.L."/>
        </authorList>
    </citation>
    <scope>NUCLEOTIDE SEQUENCE</scope>
    <source>
        <tissue evidence="2">Whole body</tissue>
    </source>
</reference>
<feature type="non-terminal residue" evidence="2">
    <location>
        <position position="1"/>
    </location>
</feature>
<name>T1DM05_ANOAQ</name>
<dbReference type="AlphaFoldDB" id="T1DM05"/>
<proteinExistence type="evidence at transcript level"/>
<accession>T1DM05</accession>
<feature type="transmembrane region" description="Helical" evidence="1">
    <location>
        <begin position="5"/>
        <end position="26"/>
    </location>
</feature>
<evidence type="ECO:0000313" key="2">
    <source>
        <dbReference type="EMBL" id="JAB01440.1"/>
    </source>
</evidence>
<evidence type="ECO:0000256" key="1">
    <source>
        <dbReference type="SAM" id="Phobius"/>
    </source>
</evidence>
<sequence length="71" mass="8223">VLYSIICFCLLLFDFYFLAIDIYPVFPCFNCLCRRALCFIYAFLLILCVFCSLSFTTARVPVFLKIVQAAI</sequence>
<keyword evidence="1" id="KW-0472">Membrane</keyword>
<keyword evidence="1" id="KW-0812">Transmembrane</keyword>
<organism evidence="2">
    <name type="scientific">Anopheles aquasalis</name>
    <name type="common">Malaria mosquito</name>
    <dbReference type="NCBI Taxonomy" id="42839"/>
    <lineage>
        <taxon>Eukaryota</taxon>
        <taxon>Metazoa</taxon>
        <taxon>Ecdysozoa</taxon>
        <taxon>Arthropoda</taxon>
        <taxon>Hexapoda</taxon>
        <taxon>Insecta</taxon>
        <taxon>Pterygota</taxon>
        <taxon>Neoptera</taxon>
        <taxon>Endopterygota</taxon>
        <taxon>Diptera</taxon>
        <taxon>Nematocera</taxon>
        <taxon>Culicoidea</taxon>
        <taxon>Culicidae</taxon>
        <taxon>Anophelinae</taxon>
        <taxon>Anopheles</taxon>
    </lineage>
</organism>
<protein>
    <submittedName>
        <fullName evidence="2">Uncharacterized protein</fullName>
    </submittedName>
</protein>